<protein>
    <submittedName>
        <fullName evidence="3">Uncharacterized protein</fullName>
    </submittedName>
</protein>
<reference evidence="4" key="1">
    <citation type="submission" date="2013-08" db="EMBL/GenBank/DDBJ databases">
        <title>Intrasporangium oryzae NRRL B-24470.</title>
        <authorList>
            <person name="Liu H."/>
            <person name="Wang G."/>
        </authorList>
    </citation>
    <scope>NUCLEOTIDE SEQUENCE [LARGE SCALE GENOMIC DNA]</scope>
    <source>
        <strain evidence="4">Q5-1</strain>
    </source>
</reference>
<dbReference type="AlphaFoldDB" id="W9GSC7"/>
<sequence length="310" mass="32107">MTTRLRTLIRDAAAPLPAPYGGAGWSRRRLLSVLALLVVVVVLLLVGLGDAVYVALAPHQKAALAPRGAVATDANTPPGGIPTARGESSQDRRDRIAADPMLATQPSEAEPGPPATRLAEPITVPAASTAGPVTVPTGFPKIPEGAVGQLAAIETTVLEAMSIPVAHEVYAAWALPGGVGGDQWAMTANVQAFLAAARMGPEKDARTTVYATPAGAQVKGTDGPDWAVACVLLEVDAVIASDAKIGYGHCERMQWHEDSTAPKEIGGRWMIAPGDPPALAPSTWPGTERAIDAGWKRWLQNQPAAAAGRD</sequence>
<dbReference type="OrthoDB" id="5188560at2"/>
<comment type="caution">
    <text evidence="3">The sequence shown here is derived from an EMBL/GenBank/DDBJ whole genome shotgun (WGS) entry which is preliminary data.</text>
</comment>
<keyword evidence="2" id="KW-1133">Transmembrane helix</keyword>
<proteinExistence type="predicted"/>
<dbReference type="Proteomes" id="UP000019494">
    <property type="component" value="Unassembled WGS sequence"/>
</dbReference>
<evidence type="ECO:0000256" key="2">
    <source>
        <dbReference type="SAM" id="Phobius"/>
    </source>
</evidence>
<organism evidence="3 4">
    <name type="scientific">Intrasporangium chromatireducens Q5-1</name>
    <dbReference type="NCBI Taxonomy" id="584657"/>
    <lineage>
        <taxon>Bacteria</taxon>
        <taxon>Bacillati</taxon>
        <taxon>Actinomycetota</taxon>
        <taxon>Actinomycetes</taxon>
        <taxon>Micrococcales</taxon>
        <taxon>Intrasporangiaceae</taxon>
        <taxon>Intrasporangium</taxon>
    </lineage>
</organism>
<keyword evidence="2" id="KW-0812">Transmembrane</keyword>
<feature type="region of interest" description="Disordered" evidence="1">
    <location>
        <begin position="65"/>
        <end position="93"/>
    </location>
</feature>
<evidence type="ECO:0000313" key="4">
    <source>
        <dbReference type="Proteomes" id="UP000019494"/>
    </source>
</evidence>
<accession>W9GSC7</accession>
<dbReference type="RefSeq" id="WP_051518259.1">
    <property type="nucleotide sequence ID" value="NZ_AWQS01000032.1"/>
</dbReference>
<evidence type="ECO:0000313" key="3">
    <source>
        <dbReference type="EMBL" id="EWT06799.1"/>
    </source>
</evidence>
<name>W9GSC7_9MICO</name>
<evidence type="ECO:0000256" key="1">
    <source>
        <dbReference type="SAM" id="MobiDB-lite"/>
    </source>
</evidence>
<keyword evidence="2" id="KW-0472">Membrane</keyword>
<dbReference type="PATRIC" id="fig|584657.3.peg.1248"/>
<gene>
    <name evidence="3" type="ORF">N864_16795</name>
</gene>
<dbReference type="EMBL" id="AWQS01000032">
    <property type="protein sequence ID" value="EWT06799.1"/>
    <property type="molecule type" value="Genomic_DNA"/>
</dbReference>
<feature type="transmembrane region" description="Helical" evidence="2">
    <location>
        <begin position="30"/>
        <end position="56"/>
    </location>
</feature>
<keyword evidence="4" id="KW-1185">Reference proteome</keyword>